<feature type="region of interest" description="Disordered" evidence="1">
    <location>
        <begin position="616"/>
        <end position="667"/>
    </location>
</feature>
<dbReference type="AlphaFoldDB" id="A0A7J6PL33"/>
<name>A0A7J6PL33_PEROL</name>
<organism evidence="2 3">
    <name type="scientific">Perkinsus olseni</name>
    <name type="common">Perkinsus atlanticus</name>
    <dbReference type="NCBI Taxonomy" id="32597"/>
    <lineage>
        <taxon>Eukaryota</taxon>
        <taxon>Sar</taxon>
        <taxon>Alveolata</taxon>
        <taxon>Perkinsozoa</taxon>
        <taxon>Perkinsea</taxon>
        <taxon>Perkinsida</taxon>
        <taxon>Perkinsidae</taxon>
        <taxon>Perkinsus</taxon>
    </lineage>
</organism>
<feature type="region of interest" description="Disordered" evidence="1">
    <location>
        <begin position="314"/>
        <end position="377"/>
    </location>
</feature>
<proteinExistence type="predicted"/>
<accession>A0A7J6PL33</accession>
<feature type="region of interest" description="Disordered" evidence="1">
    <location>
        <begin position="1"/>
        <end position="49"/>
    </location>
</feature>
<feature type="region of interest" description="Disordered" evidence="1">
    <location>
        <begin position="389"/>
        <end position="421"/>
    </location>
</feature>
<protein>
    <submittedName>
        <fullName evidence="2">Uncharacterized protein</fullName>
    </submittedName>
</protein>
<evidence type="ECO:0000313" key="3">
    <source>
        <dbReference type="Proteomes" id="UP000541610"/>
    </source>
</evidence>
<feature type="compositionally biased region" description="Polar residues" evidence="1">
    <location>
        <begin position="111"/>
        <end position="122"/>
    </location>
</feature>
<dbReference type="Proteomes" id="UP000541610">
    <property type="component" value="Unassembled WGS sequence"/>
</dbReference>
<dbReference type="OrthoDB" id="433777at2759"/>
<evidence type="ECO:0000256" key="1">
    <source>
        <dbReference type="SAM" id="MobiDB-lite"/>
    </source>
</evidence>
<dbReference type="EMBL" id="JABANP010000007">
    <property type="protein sequence ID" value="KAF4696838.1"/>
    <property type="molecule type" value="Genomic_DNA"/>
</dbReference>
<reference evidence="2 3" key="1">
    <citation type="submission" date="2020-04" db="EMBL/GenBank/DDBJ databases">
        <title>Perkinsus olseni comparative genomics.</title>
        <authorList>
            <person name="Bogema D.R."/>
        </authorList>
    </citation>
    <scope>NUCLEOTIDE SEQUENCE [LARGE SCALE GENOMIC DNA]</scope>
    <source>
        <strain evidence="2">00978-12</strain>
    </source>
</reference>
<comment type="caution">
    <text evidence="2">The sequence shown here is derived from an EMBL/GenBank/DDBJ whole genome shotgun (WGS) entry which is preliminary data.</text>
</comment>
<sequence>MSATPNPRVKTSHENVALRANRTSAGSVASEGEVRSVKSYRHRGSRHRPEVCYYPNSQEVLSEVDIKPFSLEGAVEPGGRSSVRQDPSAEAAGSSTGDGVFRYADDENESDVSNTWSVRGRSSANKRLNAYPPSPLSQVPLSPYIQGRAVSPLLRRMTPTAPSPCSAARAISPYQIRSASAAVTRQFSSPLPGATGLTPARSLSAVGALSPSSRVSQASPGRVVSRRIIRYTSPVPSRITTTTRYCRSASPMRQEVPSSMPAESKRYALDLNTEEDVAFKSRTNTLLMTQPQEEPNASRLSWGTCTRQALDDNRLEYPRVDPPESPAPLPYTVRASPRGSSPAAARRCVEDAVGAMGQPGEEGESIEMESNPLHPPRLKRSSEELLLLSDSDDSATSPPRKKRTSVDRQPKACRTPVATAGTQTENALTDCLPAGHGMGRLDYMTATPGRPDFASMMRHSCDCLARSRSMLPGLTSPSYADRAQELKQKEAQVNALGCSFLLTRKPQLRLEKFLQESARRRARLMDSIRKRKREDESEDEVTAPIRGLGITDGVGGGRWARRSSIRERDYGGPRQWDARSAVSLPQKVNRWHAEAYSSWSKYKSITLAFRLAEPVSREEAEDSPPPVSPPASAAHGVFVSEGKPSSRPRRRSSWHGDPNRTVFGDVTPLPLHGSYHRTVVPKANKLLGEGGTYAPIDDEQWKALAERLRQKSDVYAIIADRSPSG</sequence>
<evidence type="ECO:0000313" key="2">
    <source>
        <dbReference type="EMBL" id="KAF4696838.1"/>
    </source>
</evidence>
<gene>
    <name evidence="2" type="ORF">FOZ60_014599</name>
</gene>
<feature type="compositionally biased region" description="Low complexity" evidence="1">
    <location>
        <begin position="334"/>
        <end position="346"/>
    </location>
</feature>
<feature type="region of interest" description="Disordered" evidence="1">
    <location>
        <begin position="72"/>
        <end position="122"/>
    </location>
</feature>